<evidence type="ECO:0000256" key="5">
    <source>
        <dbReference type="ARBA" id="ARBA00023002"/>
    </source>
</evidence>
<dbReference type="Pfam" id="PF01565">
    <property type="entry name" value="FAD_binding_4"/>
    <property type="match status" value="1"/>
</dbReference>
<dbReference type="PANTHER" id="PTHR42973">
    <property type="entry name" value="BINDING OXIDOREDUCTASE, PUTATIVE (AFU_ORTHOLOGUE AFUA_1G17690)-RELATED"/>
    <property type="match status" value="1"/>
</dbReference>
<dbReference type="RefSeq" id="WP_197005050.1">
    <property type="nucleotide sequence ID" value="NZ_BONS01000017.1"/>
</dbReference>
<dbReference type="InterPro" id="IPR016167">
    <property type="entry name" value="FAD-bd_PCMH_sub1"/>
</dbReference>
<dbReference type="PANTHER" id="PTHR42973:SF39">
    <property type="entry name" value="FAD-BINDING PCMH-TYPE DOMAIN-CONTAINING PROTEIN"/>
    <property type="match status" value="1"/>
</dbReference>
<dbReference type="InterPro" id="IPR012951">
    <property type="entry name" value="BBE"/>
</dbReference>
<dbReference type="Gene3D" id="3.40.462.20">
    <property type="match status" value="1"/>
</dbReference>
<evidence type="ECO:0000256" key="3">
    <source>
        <dbReference type="ARBA" id="ARBA00022630"/>
    </source>
</evidence>
<reference evidence="7" key="1">
    <citation type="submission" date="2020-11" db="EMBL/GenBank/DDBJ databases">
        <title>Sequencing the genomes of 1000 actinobacteria strains.</title>
        <authorList>
            <person name="Klenk H.-P."/>
        </authorList>
    </citation>
    <scope>NUCLEOTIDE SEQUENCE</scope>
    <source>
        <strain evidence="7">DSM 45356</strain>
    </source>
</reference>
<dbReference type="Pfam" id="PF08031">
    <property type="entry name" value="BBE"/>
    <property type="match status" value="1"/>
</dbReference>
<evidence type="ECO:0000313" key="7">
    <source>
        <dbReference type="EMBL" id="MBG6138273.1"/>
    </source>
</evidence>
<dbReference type="AlphaFoldDB" id="A0A8J7GCY9"/>
<proteinExistence type="inferred from homology"/>
<dbReference type="EMBL" id="JADOUF010000001">
    <property type="protein sequence ID" value="MBG6138273.1"/>
    <property type="molecule type" value="Genomic_DNA"/>
</dbReference>
<evidence type="ECO:0000259" key="6">
    <source>
        <dbReference type="PROSITE" id="PS51387"/>
    </source>
</evidence>
<dbReference type="InterPro" id="IPR016166">
    <property type="entry name" value="FAD-bd_PCMH"/>
</dbReference>
<feature type="domain" description="FAD-binding PCMH-type" evidence="6">
    <location>
        <begin position="48"/>
        <end position="218"/>
    </location>
</feature>
<keyword evidence="3" id="KW-0285">Flavoprotein</keyword>
<keyword evidence="8" id="KW-1185">Reference proteome</keyword>
<comment type="similarity">
    <text evidence="2">Belongs to the oxygen-dependent FAD-linked oxidoreductase family.</text>
</comment>
<dbReference type="Proteomes" id="UP000622552">
    <property type="component" value="Unassembled WGS sequence"/>
</dbReference>
<sequence>MTTILPSATLSPVTPAFVAALRRSFAGELFEPGDDGYEQARLIWNGAITRRPGLIARCSGTADVLATVRAAREHGILTAIRGGGHNVAGNALCEGGVVLDLSALRGVRVDPVARLARVQAGVLIGALDRETQAFGLACPAGIVTETGVAGLTLGGGIGWLMRKWGLTCDNLRSADVVTADGQAVTASRADHDELFWALRGGGGNFGVVTSFEFDAHPLGPQVLAGLVLYPAERAEQVLRAYRDHLTDAPDELCTGLSLRIAPVAPYLPASVHGRPVVGVPVLYAGPPAAGERVVAPMRALAGPPLVDLVGPTTFAVHQSLFDRSVPAGLGYHWKSHYLPPLTDAAIATLVEWAWRLPCASCYTILFHLGGAVARPDPADAAFEDRTAEHALNVNAVWQPGEDPDPHIEWARELWSAMAPHATGGVYVNFLGSEGEERVRAAYGPGKLARLAAVKARYDPTNFFRVNQNIAPGAP</sequence>
<evidence type="ECO:0000313" key="8">
    <source>
        <dbReference type="Proteomes" id="UP000622552"/>
    </source>
</evidence>
<dbReference type="InterPro" id="IPR006094">
    <property type="entry name" value="Oxid_FAD_bind_N"/>
</dbReference>
<dbReference type="InterPro" id="IPR016169">
    <property type="entry name" value="FAD-bd_PCMH_sub2"/>
</dbReference>
<dbReference type="Gene3D" id="3.30.465.10">
    <property type="match status" value="1"/>
</dbReference>
<dbReference type="PROSITE" id="PS51387">
    <property type="entry name" value="FAD_PCMH"/>
    <property type="match status" value="1"/>
</dbReference>
<accession>A0A8J7GCY9</accession>
<comment type="caution">
    <text evidence="7">The sequence shown here is derived from an EMBL/GenBank/DDBJ whole genome shotgun (WGS) entry which is preliminary data.</text>
</comment>
<name>A0A8J7GCY9_9ACTN</name>
<dbReference type="GO" id="GO:0016491">
    <property type="term" value="F:oxidoreductase activity"/>
    <property type="evidence" value="ECO:0007669"/>
    <property type="project" value="UniProtKB-KW"/>
</dbReference>
<keyword evidence="5" id="KW-0560">Oxidoreductase</keyword>
<evidence type="ECO:0000256" key="4">
    <source>
        <dbReference type="ARBA" id="ARBA00022827"/>
    </source>
</evidence>
<protein>
    <submittedName>
        <fullName evidence="7">FAD/FMN-containing dehydrogenase</fullName>
    </submittedName>
</protein>
<dbReference type="GO" id="GO:0071949">
    <property type="term" value="F:FAD binding"/>
    <property type="evidence" value="ECO:0007669"/>
    <property type="project" value="InterPro"/>
</dbReference>
<evidence type="ECO:0000256" key="2">
    <source>
        <dbReference type="ARBA" id="ARBA00005466"/>
    </source>
</evidence>
<dbReference type="Gene3D" id="3.30.43.10">
    <property type="entry name" value="Uridine Diphospho-n-acetylenolpyruvylglucosamine Reductase, domain 2"/>
    <property type="match status" value="1"/>
</dbReference>
<dbReference type="InterPro" id="IPR036318">
    <property type="entry name" value="FAD-bd_PCMH-like_sf"/>
</dbReference>
<organism evidence="7 8">
    <name type="scientific">Longispora fulva</name>
    <dbReference type="NCBI Taxonomy" id="619741"/>
    <lineage>
        <taxon>Bacteria</taxon>
        <taxon>Bacillati</taxon>
        <taxon>Actinomycetota</taxon>
        <taxon>Actinomycetes</taxon>
        <taxon>Micromonosporales</taxon>
        <taxon>Micromonosporaceae</taxon>
        <taxon>Longispora</taxon>
    </lineage>
</organism>
<gene>
    <name evidence="7" type="ORF">IW245_004467</name>
</gene>
<comment type="cofactor">
    <cofactor evidence="1">
        <name>FAD</name>
        <dbReference type="ChEBI" id="CHEBI:57692"/>
    </cofactor>
</comment>
<dbReference type="InterPro" id="IPR050416">
    <property type="entry name" value="FAD-linked_Oxidoreductase"/>
</dbReference>
<dbReference type="SUPFAM" id="SSF56176">
    <property type="entry name" value="FAD-binding/transporter-associated domain-like"/>
    <property type="match status" value="1"/>
</dbReference>
<keyword evidence="4" id="KW-0274">FAD</keyword>
<evidence type="ECO:0000256" key="1">
    <source>
        <dbReference type="ARBA" id="ARBA00001974"/>
    </source>
</evidence>